<feature type="transmembrane region" description="Helical" evidence="1">
    <location>
        <begin position="148"/>
        <end position="177"/>
    </location>
</feature>
<feature type="transmembrane region" description="Helical" evidence="1">
    <location>
        <begin position="54"/>
        <end position="74"/>
    </location>
</feature>
<keyword evidence="1" id="KW-0812">Transmembrane</keyword>
<feature type="transmembrane region" description="Helical" evidence="1">
    <location>
        <begin position="197"/>
        <end position="215"/>
    </location>
</feature>
<gene>
    <name evidence="2" type="ORF">NK125_07850</name>
</gene>
<sequence>MNLLFDVLRGMPIGLSMLIPGVSGGTMAVIMGIFDRLINAVGSFFKDPKKSLLTIIPIGIGALLGILVFIKPILYMLDEKNGLKEATVFLFMGAVIGGIPSVFRETTMGKRRNVQGKSILLFLIGAVIVLGISLLPKGTFSVDTDNGFMNVVIFALSGIISSMALVLPGISGSYILLLLGLYETVMKAIDSRNIIKLIPFAIGVLLGIILVAKLLQYLLKKYREGTFTVILGFIVASLVELYPGFPGDIKGIVFTVIFFFGGLIAILYLSKYEEKTSS</sequence>
<keyword evidence="3" id="KW-1185">Reference proteome</keyword>
<comment type="caution">
    <text evidence="2">The sequence shown here is derived from an EMBL/GenBank/DDBJ whole genome shotgun (WGS) entry which is preliminary data.</text>
</comment>
<proteinExistence type="predicted"/>
<dbReference type="EMBL" id="JAMZFW010000009">
    <property type="protein sequence ID" value="MCP1102320.1"/>
    <property type="molecule type" value="Genomic_DNA"/>
</dbReference>
<dbReference type="Proteomes" id="UP001523566">
    <property type="component" value="Unassembled WGS sequence"/>
</dbReference>
<dbReference type="PANTHER" id="PTHR37308:SF1">
    <property type="entry name" value="POLYPRENYL-PHOSPHATE TRANSPORTER"/>
    <property type="match status" value="1"/>
</dbReference>
<feature type="transmembrane region" description="Helical" evidence="1">
    <location>
        <begin position="227"/>
        <end position="245"/>
    </location>
</feature>
<organism evidence="2 3">
    <name type="scientific">Aequitasia blattaphilus</name>
    <dbReference type="NCBI Taxonomy" id="2949332"/>
    <lineage>
        <taxon>Bacteria</taxon>
        <taxon>Bacillati</taxon>
        <taxon>Bacillota</taxon>
        <taxon>Clostridia</taxon>
        <taxon>Lachnospirales</taxon>
        <taxon>Lachnospiraceae</taxon>
        <taxon>Aequitasia</taxon>
    </lineage>
</organism>
<evidence type="ECO:0000256" key="1">
    <source>
        <dbReference type="SAM" id="Phobius"/>
    </source>
</evidence>
<feature type="transmembrane region" description="Helical" evidence="1">
    <location>
        <begin position="118"/>
        <end position="136"/>
    </location>
</feature>
<protein>
    <submittedName>
        <fullName evidence="2">DUF368 domain-containing protein</fullName>
    </submittedName>
</protein>
<feature type="transmembrane region" description="Helical" evidence="1">
    <location>
        <begin position="86"/>
        <end position="103"/>
    </location>
</feature>
<dbReference type="Pfam" id="PF04018">
    <property type="entry name" value="VCA0040-like"/>
    <property type="match status" value="1"/>
</dbReference>
<feature type="transmembrane region" description="Helical" evidence="1">
    <location>
        <begin position="12"/>
        <end position="34"/>
    </location>
</feature>
<name>A0ABT1E910_9FIRM</name>
<dbReference type="InterPro" id="IPR007163">
    <property type="entry name" value="VCA0040-like"/>
</dbReference>
<dbReference type="PANTHER" id="PTHR37308">
    <property type="entry name" value="INTEGRAL MEMBRANE PROTEIN"/>
    <property type="match status" value="1"/>
</dbReference>
<keyword evidence="1" id="KW-1133">Transmembrane helix</keyword>
<evidence type="ECO:0000313" key="2">
    <source>
        <dbReference type="EMBL" id="MCP1102320.1"/>
    </source>
</evidence>
<feature type="transmembrane region" description="Helical" evidence="1">
    <location>
        <begin position="251"/>
        <end position="269"/>
    </location>
</feature>
<reference evidence="2 3" key="1">
    <citation type="journal article" date="2022" name="Genome Biol. Evol.">
        <title>Host diet, physiology and behaviors set the stage for Lachnospiraceae cladogenesis.</title>
        <authorList>
            <person name="Vera-Ponce De Leon A."/>
            <person name="Schneider M."/>
            <person name="Jahnes B.C."/>
            <person name="Sadowski V."/>
            <person name="Camuy-Velez L.A."/>
            <person name="Duan J."/>
            <person name="Sabree Z.L."/>
        </authorList>
    </citation>
    <scope>NUCLEOTIDE SEQUENCE [LARGE SCALE GENOMIC DNA]</scope>
    <source>
        <strain evidence="2 3">PAL113</strain>
    </source>
</reference>
<accession>A0ABT1E910</accession>
<dbReference type="RefSeq" id="WP_262066103.1">
    <property type="nucleotide sequence ID" value="NZ_JAMXOD010000009.1"/>
</dbReference>
<keyword evidence="1" id="KW-0472">Membrane</keyword>
<evidence type="ECO:0000313" key="3">
    <source>
        <dbReference type="Proteomes" id="UP001523566"/>
    </source>
</evidence>